<comment type="function">
    <text evidence="7">Catalyzes the formation of 6,7-dimethyl-8-ribityllumazine by condensation of 5-amino-6-(D-ribitylamino)uracil with 3,4-dihydroxy-2-butanone 4-phosphate. This is the penultimate step in the biosynthesis of riboflavin.</text>
</comment>
<dbReference type="SUPFAM" id="SSF52121">
    <property type="entry name" value="Lumazine synthase"/>
    <property type="match status" value="1"/>
</dbReference>
<evidence type="ECO:0000256" key="3">
    <source>
        <dbReference type="ARBA" id="ARBA00022619"/>
    </source>
</evidence>
<sequence length="224" mass="22559">MSCAVQQQRAAPAVARATMARAAAPMAAAGRLAAAPAAPRQQQQRRGGAAARAPVRAAAAAGEAYVGGLIGSGMKFGVVVGRFNDLVTKLLLEGALDAFNRHGVAREDVDVAWVPGSFELPVVAKAMAKSGKYDAVVCIGVVVQGATTHYDAVVGGATSGVLNASTDSGVPVIFGVLTCDTMEQALDRAGGKVGNKGGEAAVTAVEMGSLMSKLRAEGKAAQPW</sequence>
<dbReference type="GO" id="GO:0000906">
    <property type="term" value="F:6,7-dimethyl-8-ribityllumazine synthase activity"/>
    <property type="evidence" value="ECO:0007669"/>
    <property type="project" value="UniProtKB-EC"/>
</dbReference>
<dbReference type="InterPro" id="IPR036467">
    <property type="entry name" value="LS/RS_sf"/>
</dbReference>
<evidence type="ECO:0000256" key="4">
    <source>
        <dbReference type="ARBA" id="ARBA00022679"/>
    </source>
</evidence>
<gene>
    <name evidence="8" type="ORF">C2E21_7992</name>
</gene>
<dbReference type="FunFam" id="3.40.50.960:FF:000001">
    <property type="entry name" value="6,7-dimethyl-8-ribityllumazine synthase"/>
    <property type="match status" value="1"/>
</dbReference>
<comment type="caution">
    <text evidence="8">The sequence shown here is derived from an EMBL/GenBank/DDBJ whole genome shotgun (WGS) entry which is preliminary data.</text>
</comment>
<dbReference type="Pfam" id="PF00885">
    <property type="entry name" value="DMRL_synthase"/>
    <property type="match status" value="1"/>
</dbReference>
<dbReference type="InterPro" id="IPR002180">
    <property type="entry name" value="LS/RS"/>
</dbReference>
<evidence type="ECO:0000256" key="2">
    <source>
        <dbReference type="ARBA" id="ARBA00007424"/>
    </source>
</evidence>
<evidence type="ECO:0000256" key="7">
    <source>
        <dbReference type="RuleBase" id="RU003795"/>
    </source>
</evidence>
<keyword evidence="3 7" id="KW-0686">Riboflavin biosynthesis</keyword>
<dbReference type="CDD" id="cd09209">
    <property type="entry name" value="Lumazine_synthase-I"/>
    <property type="match status" value="1"/>
</dbReference>
<dbReference type="HAMAP" id="MF_00178">
    <property type="entry name" value="Lumazine_synth"/>
    <property type="match status" value="1"/>
</dbReference>
<dbReference type="AlphaFoldDB" id="A0A2P6TG47"/>
<keyword evidence="4 7" id="KW-0808">Transferase</keyword>
<dbReference type="PANTHER" id="PTHR21058:SF0">
    <property type="entry name" value="6,7-DIMETHYL-8-RIBITYLLUMAZINE SYNTHASE"/>
    <property type="match status" value="1"/>
</dbReference>
<organism evidence="8 9">
    <name type="scientific">Chlorella sorokiniana</name>
    <name type="common">Freshwater green alga</name>
    <dbReference type="NCBI Taxonomy" id="3076"/>
    <lineage>
        <taxon>Eukaryota</taxon>
        <taxon>Viridiplantae</taxon>
        <taxon>Chlorophyta</taxon>
        <taxon>core chlorophytes</taxon>
        <taxon>Trebouxiophyceae</taxon>
        <taxon>Chlorellales</taxon>
        <taxon>Chlorellaceae</taxon>
        <taxon>Chlorella clade</taxon>
        <taxon>Chlorella</taxon>
    </lineage>
</organism>
<accession>A0A2P6TG47</accession>
<dbReference type="STRING" id="3076.A0A2P6TG47"/>
<comment type="similarity">
    <text evidence="2 7">Belongs to the DMRL synthase family.</text>
</comment>
<dbReference type="GO" id="GO:0009349">
    <property type="term" value="C:riboflavin synthase complex"/>
    <property type="evidence" value="ECO:0007669"/>
    <property type="project" value="UniProtKB-UniRule"/>
</dbReference>
<evidence type="ECO:0000256" key="6">
    <source>
        <dbReference type="ARBA" id="ARBA00063688"/>
    </source>
</evidence>
<protein>
    <recommendedName>
        <fullName evidence="7">6,7-dimethyl-8-ribityllumazine synthase</fullName>
        <shortName evidence="7">DMRL synthase</shortName>
        <ecNumber evidence="7">2.5.1.78</ecNumber>
    </recommendedName>
</protein>
<dbReference type="Proteomes" id="UP000239899">
    <property type="component" value="Unassembled WGS sequence"/>
</dbReference>
<name>A0A2P6TG47_CHLSO</name>
<proteinExistence type="inferred from homology"/>
<dbReference type="EC" id="2.5.1.78" evidence="7"/>
<dbReference type="UniPathway" id="UPA00275">
    <property type="reaction ID" value="UER00404"/>
</dbReference>
<evidence type="ECO:0000313" key="9">
    <source>
        <dbReference type="Proteomes" id="UP000239899"/>
    </source>
</evidence>
<evidence type="ECO:0000313" key="8">
    <source>
        <dbReference type="EMBL" id="PRW33069.1"/>
    </source>
</evidence>
<dbReference type="GO" id="GO:0009231">
    <property type="term" value="P:riboflavin biosynthetic process"/>
    <property type="evidence" value="ECO:0007669"/>
    <property type="project" value="UniProtKB-UniPathway"/>
</dbReference>
<dbReference type="Gene3D" id="3.40.50.960">
    <property type="entry name" value="Lumazine/riboflavin synthase"/>
    <property type="match status" value="1"/>
</dbReference>
<reference evidence="8 9" key="1">
    <citation type="journal article" date="2018" name="Plant J.">
        <title>Genome sequences of Chlorella sorokiniana UTEX 1602 and Micractinium conductrix SAG 241.80: implications to maltose excretion by a green alga.</title>
        <authorList>
            <person name="Arriola M.B."/>
            <person name="Velmurugan N."/>
            <person name="Zhang Y."/>
            <person name="Plunkett M.H."/>
            <person name="Hondzo H."/>
            <person name="Barney B.M."/>
        </authorList>
    </citation>
    <scope>NUCLEOTIDE SEQUENCE [LARGE SCALE GENOMIC DNA]</scope>
    <source>
        <strain evidence="9">UTEX 1602</strain>
    </source>
</reference>
<dbReference type="EMBL" id="LHPG02000018">
    <property type="protein sequence ID" value="PRW33069.1"/>
    <property type="molecule type" value="Genomic_DNA"/>
</dbReference>
<keyword evidence="9" id="KW-1185">Reference proteome</keyword>
<evidence type="ECO:0000256" key="5">
    <source>
        <dbReference type="ARBA" id="ARBA00048785"/>
    </source>
</evidence>
<dbReference type="NCBIfam" id="TIGR00114">
    <property type="entry name" value="lumazine-synth"/>
    <property type="match status" value="1"/>
</dbReference>
<dbReference type="OrthoDB" id="2965at2759"/>
<dbReference type="InterPro" id="IPR034964">
    <property type="entry name" value="LS"/>
</dbReference>
<comment type="subunit">
    <text evidence="6">Oligomer forming an icosahedral capsid.</text>
</comment>
<evidence type="ECO:0000256" key="1">
    <source>
        <dbReference type="ARBA" id="ARBA00004917"/>
    </source>
</evidence>
<dbReference type="PANTHER" id="PTHR21058">
    <property type="entry name" value="6,7-DIMETHYL-8-RIBITYLLUMAZINE SYNTHASE DMRL SYNTHASE LUMAZINE SYNTHASE"/>
    <property type="match status" value="1"/>
</dbReference>
<comment type="catalytic activity">
    <reaction evidence="5 7">
        <text>(2S)-2-hydroxy-3-oxobutyl phosphate + 5-amino-6-(D-ribitylamino)uracil = 6,7-dimethyl-8-(1-D-ribityl)lumazine + phosphate + 2 H2O + H(+)</text>
        <dbReference type="Rhea" id="RHEA:26152"/>
        <dbReference type="ChEBI" id="CHEBI:15377"/>
        <dbReference type="ChEBI" id="CHEBI:15378"/>
        <dbReference type="ChEBI" id="CHEBI:15934"/>
        <dbReference type="ChEBI" id="CHEBI:43474"/>
        <dbReference type="ChEBI" id="CHEBI:58201"/>
        <dbReference type="ChEBI" id="CHEBI:58830"/>
        <dbReference type="EC" id="2.5.1.78"/>
    </reaction>
</comment>
<comment type="pathway">
    <text evidence="1 7">Cofactor biosynthesis; riboflavin biosynthesis; riboflavin from 2-hydroxy-3-oxobutyl phosphate and 5-amino-6-(D-ribitylamino)uracil: step 1/2.</text>
</comment>